<evidence type="ECO:0000256" key="17">
    <source>
        <dbReference type="SAM" id="Phobius"/>
    </source>
</evidence>
<dbReference type="InterPro" id="IPR037272">
    <property type="entry name" value="SNS_sf"/>
</dbReference>
<evidence type="ECO:0000256" key="13">
    <source>
        <dbReference type="ARBA" id="ARBA00037785"/>
    </source>
</evidence>
<keyword evidence="8 14" id="KW-0915">Sodium</keyword>
<dbReference type="Pfam" id="PF00209">
    <property type="entry name" value="SNF"/>
    <property type="match status" value="2"/>
</dbReference>
<evidence type="ECO:0000256" key="3">
    <source>
        <dbReference type="ARBA" id="ARBA00022448"/>
    </source>
</evidence>
<evidence type="ECO:0000256" key="11">
    <source>
        <dbReference type="ARBA" id="ARBA00023180"/>
    </source>
</evidence>
<feature type="transmembrane region" description="Helical" evidence="17">
    <location>
        <begin position="265"/>
        <end position="295"/>
    </location>
</feature>
<feature type="transmembrane region" description="Helical" evidence="17">
    <location>
        <begin position="480"/>
        <end position="503"/>
    </location>
</feature>
<dbReference type="GO" id="GO:0005283">
    <property type="term" value="F:amino acid:sodium symporter activity"/>
    <property type="evidence" value="ECO:0007669"/>
    <property type="project" value="TreeGrafter"/>
</dbReference>
<keyword evidence="19" id="KW-1185">Reference proteome</keyword>
<dbReference type="EMBL" id="CADEPI010000248">
    <property type="protein sequence ID" value="CAB3381845.1"/>
    <property type="molecule type" value="Genomic_DNA"/>
</dbReference>
<evidence type="ECO:0000256" key="6">
    <source>
        <dbReference type="ARBA" id="ARBA00022970"/>
    </source>
</evidence>
<feature type="binding site" evidence="14">
    <location>
        <position position="93"/>
    </location>
    <ligand>
        <name>Na(+)</name>
        <dbReference type="ChEBI" id="CHEBI:29101"/>
        <label>1</label>
    </ligand>
</feature>
<feature type="transmembrane region" description="Helical" evidence="17">
    <location>
        <begin position="610"/>
        <end position="632"/>
    </location>
</feature>
<keyword evidence="3 15" id="KW-0813">Transport</keyword>
<reference evidence="18 19" key="1">
    <citation type="submission" date="2020-04" db="EMBL/GenBank/DDBJ databases">
        <authorList>
            <person name="Alioto T."/>
            <person name="Alioto T."/>
            <person name="Gomez Garrido J."/>
        </authorList>
    </citation>
    <scope>NUCLEOTIDE SEQUENCE [LARGE SCALE GENOMIC DNA]</scope>
</reference>
<comment type="similarity">
    <text evidence="2 15">Belongs to the sodium:neurotransmitter symporter (SNF) (TC 2.A.22) family.</text>
</comment>
<dbReference type="GO" id="GO:0015179">
    <property type="term" value="F:L-amino acid transmembrane transporter activity"/>
    <property type="evidence" value="ECO:0007669"/>
    <property type="project" value="TreeGrafter"/>
</dbReference>
<keyword evidence="11" id="KW-0325">Glycoprotein</keyword>
<feature type="binding site" evidence="14">
    <location>
        <position position="489"/>
    </location>
    <ligand>
        <name>Na(+)</name>
        <dbReference type="ChEBI" id="CHEBI:29101"/>
        <label>1</label>
    </ligand>
</feature>
<dbReference type="PROSITE" id="PS50267">
    <property type="entry name" value="NA_NEUROTRAN_SYMP_3"/>
    <property type="match status" value="1"/>
</dbReference>
<feature type="transmembrane region" description="Helical" evidence="17">
    <location>
        <begin position="515"/>
        <end position="535"/>
    </location>
</feature>
<feature type="transmembrane region" description="Helical" evidence="17">
    <location>
        <begin position="380"/>
        <end position="404"/>
    </location>
</feature>
<dbReference type="Proteomes" id="UP000494165">
    <property type="component" value="Unassembled WGS sequence"/>
</dbReference>
<evidence type="ECO:0000256" key="10">
    <source>
        <dbReference type="ARBA" id="ARBA00023136"/>
    </source>
</evidence>
<evidence type="ECO:0000256" key="2">
    <source>
        <dbReference type="ARBA" id="ARBA00006459"/>
    </source>
</evidence>
<feature type="transmembrane region" description="Helical" evidence="17">
    <location>
        <begin position="353"/>
        <end position="374"/>
    </location>
</feature>
<keyword evidence="7 17" id="KW-1133">Transmembrane helix</keyword>
<evidence type="ECO:0000256" key="16">
    <source>
        <dbReference type="SAM" id="MobiDB-lite"/>
    </source>
</evidence>
<keyword evidence="6" id="KW-0029">Amino-acid transport</keyword>
<proteinExistence type="inferred from homology"/>
<evidence type="ECO:0000256" key="1">
    <source>
        <dbReference type="ARBA" id="ARBA00004141"/>
    </source>
</evidence>
<feature type="transmembrane region" description="Helical" evidence="17">
    <location>
        <begin position="163"/>
        <end position="180"/>
    </location>
</feature>
<evidence type="ECO:0000256" key="14">
    <source>
        <dbReference type="PIRSR" id="PIRSR600175-1"/>
    </source>
</evidence>
<comment type="caution">
    <text evidence="18">The sequence shown here is derived from an EMBL/GenBank/DDBJ whole genome shotgun (WGS) entry which is preliminary data.</text>
</comment>
<feature type="transmembrane region" description="Helical" evidence="17">
    <location>
        <begin position="547"/>
        <end position="569"/>
    </location>
</feature>
<evidence type="ECO:0000313" key="18">
    <source>
        <dbReference type="EMBL" id="CAB3381845.1"/>
    </source>
</evidence>
<evidence type="ECO:0000313" key="19">
    <source>
        <dbReference type="Proteomes" id="UP000494165"/>
    </source>
</evidence>
<keyword evidence="9" id="KW-0406">Ion transport</keyword>
<comment type="subcellular location">
    <subcellularLocation>
        <location evidence="1">Membrane</location>
        <topology evidence="1">Multi-pass membrane protein</topology>
    </subcellularLocation>
</comment>
<dbReference type="PANTHER" id="PTHR11616:SF321">
    <property type="entry name" value="SODIUM-DEPENDENT NUTRIENT AMINO ACID TRANSPORTER 1-RELATED"/>
    <property type="match status" value="1"/>
</dbReference>
<feature type="transmembrane region" description="Helical" evidence="17">
    <location>
        <begin position="581"/>
        <end position="598"/>
    </location>
</feature>
<dbReference type="InterPro" id="IPR000175">
    <property type="entry name" value="Na/ntran_symport"/>
</dbReference>
<sequence length="698" mass="77583">MGPGADESDLTAMGKDKYDLRQVEMGNENPGFQIDLSDGRGVITTNGAKGSGDKPVVASKETVQEEDESDRQQWANPIEFLLSCIAMSVGLGNVWRFPFTAFENGGGAFLIPYIIVLLIIGKPFYYMELALGQFSSYGPVRLWEVVPGLKGVGIGQMISTTGVFTYYCSIMAVTMFYFFASFQAELPWARCDPSWDDCSDSYGSNGSRSSSEIYFKDFVLQEKDQIDDGIGYPEWRLSLCLLFSWITICLVLIKGVQSSGKAAYFLALFPYVVLIILLIRGATLPGAVNGILYFITPQWEKLLDPQVWYAAVTQSFFSLGVAFGALTFYSSFNPLHHNFHRALVCESMCENELIAGAGVVLSCDAVLLLARGGIWHAGNVWYAAVTQCFFSLSVSFGCLQMYSSYNNFRHNVHRDAVIVTTMDTFTSLLAGFTIFAILGNLAHEKGVDVSNVVSSGSGLAFISYPETIAKFEHVPQLFSVLFFLMLYTLGIGSAISLVGAVITSYCDQFPDHKRWIVTLVVCIGGFLVGLVYVTPGGQWILDLVDHYSGGFIIYILALTEVIGIAWIYGLENFCRDIEFMLGIKVSCLVTMESFKYGGKEYPASAQACGWALFAVGVLQIPFWAVWTICKYYKTSIPQAIKKAFHYTKRWGPKSVKSRQEWELFKEEEKDKFRNESTPYKVAHVLLGVYRRSPRSDTS</sequence>
<dbReference type="GO" id="GO:0005886">
    <property type="term" value="C:plasma membrane"/>
    <property type="evidence" value="ECO:0007669"/>
    <property type="project" value="TreeGrafter"/>
</dbReference>
<keyword evidence="5 15" id="KW-0769">Symport</keyword>
<evidence type="ECO:0000256" key="4">
    <source>
        <dbReference type="ARBA" id="ARBA00022692"/>
    </source>
</evidence>
<dbReference type="CDD" id="cd10324">
    <property type="entry name" value="SLC6sbd"/>
    <property type="match status" value="1"/>
</dbReference>
<feature type="transmembrane region" description="Helical" evidence="17">
    <location>
        <begin position="416"/>
        <end position="438"/>
    </location>
</feature>
<evidence type="ECO:0000256" key="8">
    <source>
        <dbReference type="ARBA" id="ARBA00023053"/>
    </source>
</evidence>
<feature type="binding site" evidence="14">
    <location>
        <position position="493"/>
    </location>
    <ligand>
        <name>Na(+)</name>
        <dbReference type="ChEBI" id="CHEBI:29101"/>
        <label>1</label>
    </ligand>
</feature>
<gene>
    <name evidence="18" type="ORF">CLODIP_2_CD11954</name>
</gene>
<evidence type="ECO:0000256" key="5">
    <source>
        <dbReference type="ARBA" id="ARBA00022847"/>
    </source>
</evidence>
<keyword evidence="4 15" id="KW-0812">Transmembrane</keyword>
<dbReference type="PROSITE" id="PS00610">
    <property type="entry name" value="NA_NEUROTRAN_SYMP_1"/>
    <property type="match status" value="1"/>
</dbReference>
<dbReference type="OrthoDB" id="6581954at2759"/>
<dbReference type="PANTHER" id="PTHR11616">
    <property type="entry name" value="SODIUM/CHLORIDE DEPENDENT TRANSPORTER"/>
    <property type="match status" value="1"/>
</dbReference>
<evidence type="ECO:0000256" key="9">
    <source>
        <dbReference type="ARBA" id="ARBA00023065"/>
    </source>
</evidence>
<keyword evidence="10 17" id="KW-0472">Membrane</keyword>
<dbReference type="SUPFAM" id="SSF161070">
    <property type="entry name" value="SNF-like"/>
    <property type="match status" value="2"/>
</dbReference>
<dbReference type="GO" id="GO:0089718">
    <property type="term" value="P:amino acid import across plasma membrane"/>
    <property type="evidence" value="ECO:0007669"/>
    <property type="project" value="TreeGrafter"/>
</dbReference>
<feature type="binding site" evidence="14">
    <location>
        <position position="391"/>
    </location>
    <ligand>
        <name>Na(+)</name>
        <dbReference type="ChEBI" id="CHEBI:29101"/>
        <label>1</label>
    </ligand>
</feature>
<accession>A0A8S1DLC8</accession>
<dbReference type="PRINTS" id="PR00176">
    <property type="entry name" value="NANEUSMPORT"/>
</dbReference>
<evidence type="ECO:0000256" key="7">
    <source>
        <dbReference type="ARBA" id="ARBA00022989"/>
    </source>
</evidence>
<organism evidence="18 19">
    <name type="scientific">Cloeon dipterum</name>
    <dbReference type="NCBI Taxonomy" id="197152"/>
    <lineage>
        <taxon>Eukaryota</taxon>
        <taxon>Metazoa</taxon>
        <taxon>Ecdysozoa</taxon>
        <taxon>Arthropoda</taxon>
        <taxon>Hexapoda</taxon>
        <taxon>Insecta</taxon>
        <taxon>Pterygota</taxon>
        <taxon>Palaeoptera</taxon>
        <taxon>Ephemeroptera</taxon>
        <taxon>Pisciforma</taxon>
        <taxon>Baetidae</taxon>
        <taxon>Cloeon</taxon>
    </lineage>
</organism>
<keyword evidence="14" id="KW-0479">Metal-binding</keyword>
<keyword evidence="12" id="KW-0739">Sodium transport</keyword>
<name>A0A8S1DLC8_9INSE</name>
<feature type="binding site" evidence="14">
    <location>
        <position position="89"/>
    </location>
    <ligand>
        <name>Na(+)</name>
        <dbReference type="ChEBI" id="CHEBI:29101"/>
        <label>1</label>
    </ligand>
</feature>
<feature type="transmembrane region" description="Helical" evidence="17">
    <location>
        <begin position="307"/>
        <end position="332"/>
    </location>
</feature>
<feature type="region of interest" description="Disordered" evidence="16">
    <location>
        <begin position="30"/>
        <end position="69"/>
    </location>
</feature>
<comment type="function">
    <text evidence="13">Unusual broad substrate spectrum amino acid:sodium cotransporter that promotes absorption of the D isomers of essential amino acids. Neutral amino acids are the preferred substrates, especially methionine and phenylalanine.</text>
</comment>
<protein>
    <recommendedName>
        <fullName evidence="15">Transporter</fullName>
    </recommendedName>
</protein>
<feature type="transmembrane region" description="Helical" evidence="17">
    <location>
        <begin position="107"/>
        <end position="125"/>
    </location>
</feature>
<dbReference type="AlphaFoldDB" id="A0A8S1DLC8"/>
<dbReference type="GO" id="GO:0046872">
    <property type="term" value="F:metal ion binding"/>
    <property type="evidence" value="ECO:0007669"/>
    <property type="project" value="UniProtKB-KW"/>
</dbReference>
<evidence type="ECO:0000256" key="12">
    <source>
        <dbReference type="ARBA" id="ARBA00023201"/>
    </source>
</evidence>
<evidence type="ECO:0000256" key="15">
    <source>
        <dbReference type="RuleBase" id="RU003732"/>
    </source>
</evidence>